<dbReference type="PROSITE" id="PS51257">
    <property type="entry name" value="PROKAR_LIPOPROTEIN"/>
    <property type="match status" value="1"/>
</dbReference>
<dbReference type="SUPFAM" id="SSF49313">
    <property type="entry name" value="Cadherin-like"/>
    <property type="match status" value="1"/>
</dbReference>
<evidence type="ECO:0000313" key="1">
    <source>
        <dbReference type="EMBL" id="UOG56312.1"/>
    </source>
</evidence>
<dbReference type="GO" id="GO:0005509">
    <property type="term" value="F:calcium ion binding"/>
    <property type="evidence" value="ECO:0007669"/>
    <property type="project" value="InterPro"/>
</dbReference>
<dbReference type="RefSeq" id="WP_141599504.1">
    <property type="nucleotide sequence ID" value="NZ_CP091928.1"/>
</dbReference>
<dbReference type="EMBL" id="CP091957">
    <property type="protein sequence ID" value="UOG56312.1"/>
    <property type="molecule type" value="Genomic_DNA"/>
</dbReference>
<dbReference type="AlphaFoldDB" id="A0A9Q8VW75"/>
<sequence>MKKRILLMVVLLSLLTACDDGKKDGLDGETLFYLSYLRTRMACDVNARLLMFKYTGKNHMALDKTKGQVGTALNEIAFYDESLLAANPDCKVSDVKLASGTLPYGLTFDATTGKVSGTPTAITPITNFEFQYTITSVLTGKTAVQPLKLELEIVGAGRLTCVASLVSPGRYTCPNVSPSESRTLDECINNYACGY</sequence>
<evidence type="ECO:0000313" key="2">
    <source>
        <dbReference type="Proteomes" id="UP000829829"/>
    </source>
</evidence>
<organism evidence="1 2">
    <name type="scientific">Leptospira noguchii</name>
    <dbReference type="NCBI Taxonomy" id="28182"/>
    <lineage>
        <taxon>Bacteria</taxon>
        <taxon>Pseudomonadati</taxon>
        <taxon>Spirochaetota</taxon>
        <taxon>Spirochaetia</taxon>
        <taxon>Leptospirales</taxon>
        <taxon>Leptospiraceae</taxon>
        <taxon>Leptospira</taxon>
    </lineage>
</organism>
<dbReference type="Proteomes" id="UP000829829">
    <property type="component" value="Chromosome 1"/>
</dbReference>
<dbReference type="InterPro" id="IPR015919">
    <property type="entry name" value="Cadherin-like_sf"/>
</dbReference>
<accession>A0A9Q8VW75</accession>
<gene>
    <name evidence="1" type="ORF">MAL03_16115</name>
</gene>
<protein>
    <submittedName>
        <fullName evidence="1">Ig domain-containing protein</fullName>
    </submittedName>
</protein>
<reference evidence="1" key="1">
    <citation type="submission" date="2022-02" db="EMBL/GenBank/DDBJ databases">
        <title>The genetically variable rfb locus in Leptospira is a mobile cassette and a molecular signature of serovar identity.</title>
        <authorList>
            <person name="Nieves C."/>
            <person name="Vincent A.T."/>
            <person name="Zarantonelli L."/>
            <person name="Picardeau M."/>
            <person name="Veyrier F.J."/>
            <person name="Buschiazzo A."/>
        </authorList>
    </citation>
    <scope>NUCLEOTIDE SEQUENCE</scope>
    <source>
        <strain evidence="1">IP1512017</strain>
    </source>
</reference>
<dbReference type="Pfam" id="PF05345">
    <property type="entry name" value="He_PIG"/>
    <property type="match status" value="1"/>
</dbReference>
<dbReference type="Gene3D" id="2.60.40.10">
    <property type="entry name" value="Immunoglobulins"/>
    <property type="match status" value="1"/>
</dbReference>
<proteinExistence type="predicted"/>
<dbReference type="GO" id="GO:0016020">
    <property type="term" value="C:membrane"/>
    <property type="evidence" value="ECO:0007669"/>
    <property type="project" value="InterPro"/>
</dbReference>
<name>A0A9Q8VW75_9LEPT</name>
<dbReference type="InterPro" id="IPR013783">
    <property type="entry name" value="Ig-like_fold"/>
</dbReference>